<evidence type="ECO:0000256" key="1">
    <source>
        <dbReference type="ARBA" id="ARBA00008020"/>
    </source>
</evidence>
<dbReference type="Gene3D" id="1.10.560.10">
    <property type="entry name" value="GroEL-like equatorial domain"/>
    <property type="match status" value="1"/>
</dbReference>
<dbReference type="PRINTS" id="PR00304">
    <property type="entry name" value="TCOMPLEXTCP1"/>
</dbReference>
<proteinExistence type="inferred from homology"/>
<evidence type="ECO:0000256" key="5">
    <source>
        <dbReference type="RuleBase" id="RU004187"/>
    </source>
</evidence>
<dbReference type="InterPro" id="IPR002194">
    <property type="entry name" value="Chaperonin_TCP-1_CS"/>
</dbReference>
<dbReference type="SUPFAM" id="SSF48592">
    <property type="entry name" value="GroEL equatorial domain-like"/>
    <property type="match status" value="1"/>
</dbReference>
<gene>
    <name evidence="6" type="ORF">EMWEY_00053360</name>
</gene>
<evidence type="ECO:0000313" key="6">
    <source>
        <dbReference type="EMBL" id="CDJ58810.1"/>
    </source>
</evidence>
<sequence>MDKLIEGENNTATITNDGATVLNLLQVKHPAAALLVDVAQSQDLEVGDGTTSVVVFAGELLQEAKHFIEEGMATQIIVHGIRTARDLALKRIDEIKISLADQSSE</sequence>
<dbReference type="RefSeq" id="XP_013335458.1">
    <property type="nucleotide sequence ID" value="XM_013480004.1"/>
</dbReference>
<evidence type="ECO:0000313" key="7">
    <source>
        <dbReference type="Proteomes" id="UP000030763"/>
    </source>
</evidence>
<dbReference type="InterPro" id="IPR017998">
    <property type="entry name" value="Chaperone_TCP-1"/>
</dbReference>
<name>U6MAW5_EIMMA</name>
<reference evidence="6" key="1">
    <citation type="submission" date="2013-10" db="EMBL/GenBank/DDBJ databases">
        <title>Genomic analysis of the causative agents of coccidiosis in chickens.</title>
        <authorList>
            <person name="Reid A.J."/>
            <person name="Blake D."/>
            <person name="Billington K."/>
            <person name="Browne H."/>
            <person name="Dunn M."/>
            <person name="Hung S."/>
            <person name="Kawahara F."/>
            <person name="Miranda-Saavedra D."/>
            <person name="Mourier T."/>
            <person name="Nagra H."/>
            <person name="Otto T.D."/>
            <person name="Rawlings N."/>
            <person name="Sanchez A."/>
            <person name="Sanders M."/>
            <person name="Subramaniam C."/>
            <person name="Tay Y."/>
            <person name="Dear P."/>
            <person name="Doerig C."/>
            <person name="Gruber A."/>
            <person name="Parkinson J."/>
            <person name="Shirley M."/>
            <person name="Wan K.L."/>
            <person name="Berriman M."/>
            <person name="Tomley F."/>
            <person name="Pain A."/>
        </authorList>
    </citation>
    <scope>NUCLEOTIDE SEQUENCE [LARGE SCALE GENOMIC DNA]</scope>
    <source>
        <strain evidence="6">Weybridge</strain>
    </source>
</reference>
<dbReference type="InterPro" id="IPR027413">
    <property type="entry name" value="GROEL-like_equatorial_sf"/>
</dbReference>
<dbReference type="OMA" id="ARVHHAN"/>
<dbReference type="Pfam" id="PF00118">
    <property type="entry name" value="Cpn60_TCP1"/>
    <property type="match status" value="1"/>
</dbReference>
<dbReference type="GO" id="GO:0051082">
    <property type="term" value="F:unfolded protein binding"/>
    <property type="evidence" value="ECO:0007669"/>
    <property type="project" value="InterPro"/>
</dbReference>
<protein>
    <submittedName>
        <fullName evidence="6">TCP-1/cpn60 family chaperonin, putative</fullName>
    </submittedName>
</protein>
<dbReference type="EMBL" id="HG719853">
    <property type="protein sequence ID" value="CDJ58810.1"/>
    <property type="molecule type" value="Genomic_DNA"/>
</dbReference>
<dbReference type="Proteomes" id="UP000030763">
    <property type="component" value="Unassembled WGS sequence"/>
</dbReference>
<dbReference type="InterPro" id="IPR002423">
    <property type="entry name" value="Cpn60/GroEL/TCP-1"/>
</dbReference>
<dbReference type="GO" id="GO:0140662">
    <property type="term" value="F:ATP-dependent protein folding chaperone"/>
    <property type="evidence" value="ECO:0007669"/>
    <property type="project" value="InterPro"/>
</dbReference>
<dbReference type="PANTHER" id="PTHR11353">
    <property type="entry name" value="CHAPERONIN"/>
    <property type="match status" value="1"/>
</dbReference>
<accession>U6MAW5</accession>
<organism evidence="6 7">
    <name type="scientific">Eimeria maxima</name>
    <name type="common">Coccidian parasite</name>
    <dbReference type="NCBI Taxonomy" id="5804"/>
    <lineage>
        <taxon>Eukaryota</taxon>
        <taxon>Sar</taxon>
        <taxon>Alveolata</taxon>
        <taxon>Apicomplexa</taxon>
        <taxon>Conoidasida</taxon>
        <taxon>Coccidia</taxon>
        <taxon>Eucoccidiorida</taxon>
        <taxon>Eimeriorina</taxon>
        <taxon>Eimeriidae</taxon>
        <taxon>Eimeria</taxon>
    </lineage>
</organism>
<dbReference type="GO" id="GO:0005524">
    <property type="term" value="F:ATP binding"/>
    <property type="evidence" value="ECO:0007669"/>
    <property type="project" value="UniProtKB-KW"/>
</dbReference>
<dbReference type="PROSITE" id="PS00751">
    <property type="entry name" value="TCP1_2"/>
    <property type="match status" value="1"/>
</dbReference>
<keyword evidence="3 5" id="KW-0067">ATP-binding</keyword>
<evidence type="ECO:0000256" key="4">
    <source>
        <dbReference type="ARBA" id="ARBA00023186"/>
    </source>
</evidence>
<keyword evidence="4 5" id="KW-0143">Chaperone</keyword>
<evidence type="ECO:0000256" key="3">
    <source>
        <dbReference type="ARBA" id="ARBA00022840"/>
    </source>
</evidence>
<reference evidence="6" key="2">
    <citation type="submission" date="2013-10" db="EMBL/GenBank/DDBJ databases">
        <authorList>
            <person name="Aslett M."/>
        </authorList>
    </citation>
    <scope>NUCLEOTIDE SEQUENCE [LARGE SCALE GENOMIC DNA]</scope>
    <source>
        <strain evidence="6">Weybridge</strain>
    </source>
</reference>
<keyword evidence="7" id="KW-1185">Reference proteome</keyword>
<dbReference type="PROSITE" id="PS00995">
    <property type="entry name" value="TCP1_3"/>
    <property type="match status" value="1"/>
</dbReference>
<dbReference type="GeneID" id="25339322"/>
<dbReference type="AlphaFoldDB" id="U6MAW5"/>
<dbReference type="VEuPathDB" id="ToxoDB:EMWEY_00053360"/>
<keyword evidence="2 5" id="KW-0547">Nucleotide-binding</keyword>
<comment type="similarity">
    <text evidence="1 5">Belongs to the TCP-1 chaperonin family.</text>
</comment>
<dbReference type="OrthoDB" id="1935484at2759"/>
<dbReference type="GO" id="GO:0016887">
    <property type="term" value="F:ATP hydrolysis activity"/>
    <property type="evidence" value="ECO:0007669"/>
    <property type="project" value="InterPro"/>
</dbReference>
<evidence type="ECO:0000256" key="2">
    <source>
        <dbReference type="ARBA" id="ARBA00022741"/>
    </source>
</evidence>